<dbReference type="InterPro" id="IPR055348">
    <property type="entry name" value="DctQ"/>
</dbReference>
<evidence type="ECO:0000256" key="1">
    <source>
        <dbReference type="ARBA" id="ARBA00004429"/>
    </source>
</evidence>
<evidence type="ECO:0000256" key="4">
    <source>
        <dbReference type="ARBA" id="ARBA00022519"/>
    </source>
</evidence>
<keyword evidence="12" id="KW-1185">Reference proteome</keyword>
<keyword evidence="7 9" id="KW-0472">Membrane</keyword>
<feature type="transmembrane region" description="Helical" evidence="9">
    <location>
        <begin position="124"/>
        <end position="143"/>
    </location>
</feature>
<evidence type="ECO:0000256" key="6">
    <source>
        <dbReference type="ARBA" id="ARBA00022989"/>
    </source>
</evidence>
<comment type="caution">
    <text evidence="11">The sequence shown here is derived from an EMBL/GenBank/DDBJ whole genome shotgun (WGS) entry which is preliminary data.</text>
</comment>
<evidence type="ECO:0000256" key="8">
    <source>
        <dbReference type="ARBA" id="ARBA00038436"/>
    </source>
</evidence>
<evidence type="ECO:0000313" key="11">
    <source>
        <dbReference type="EMBL" id="MFC0271782.1"/>
    </source>
</evidence>
<feature type="transmembrane region" description="Helical" evidence="9">
    <location>
        <begin position="44"/>
        <end position="62"/>
    </location>
</feature>
<dbReference type="PANTHER" id="PTHR35011:SF2">
    <property type="entry name" value="2,3-DIKETO-L-GULONATE TRAP TRANSPORTER SMALL PERMEASE PROTEIN YIAM"/>
    <property type="match status" value="1"/>
</dbReference>
<feature type="transmembrane region" description="Helical" evidence="9">
    <location>
        <begin position="12"/>
        <end position="38"/>
    </location>
</feature>
<feature type="domain" description="Tripartite ATP-independent periplasmic transporters DctQ component" evidence="10">
    <location>
        <begin position="20"/>
        <end position="146"/>
    </location>
</feature>
<comment type="subcellular location">
    <subcellularLocation>
        <location evidence="1">Cell inner membrane</location>
        <topology evidence="1">Multi-pass membrane protein</topology>
    </subcellularLocation>
</comment>
<keyword evidence="4" id="KW-0997">Cell inner membrane</keyword>
<protein>
    <submittedName>
        <fullName evidence="11">TRAP transporter small permease</fullName>
    </submittedName>
</protein>
<keyword evidence="3" id="KW-1003">Cell membrane</keyword>
<keyword evidence="6 9" id="KW-1133">Transmembrane helix</keyword>
<keyword evidence="5 9" id="KW-0812">Transmembrane</keyword>
<accession>A0ABV6GFT2</accession>
<evidence type="ECO:0000259" key="10">
    <source>
        <dbReference type="Pfam" id="PF04290"/>
    </source>
</evidence>
<dbReference type="Proteomes" id="UP001589854">
    <property type="component" value="Unassembled WGS sequence"/>
</dbReference>
<dbReference type="Pfam" id="PF04290">
    <property type="entry name" value="DctQ"/>
    <property type="match status" value="1"/>
</dbReference>
<reference evidence="11 12" key="1">
    <citation type="submission" date="2024-09" db="EMBL/GenBank/DDBJ databases">
        <authorList>
            <person name="Sun Q."/>
            <person name="Mori K."/>
        </authorList>
    </citation>
    <scope>NUCLEOTIDE SEQUENCE [LARGE SCALE GENOMIC DNA]</scope>
    <source>
        <strain evidence="11 12">CCM 7228</strain>
    </source>
</reference>
<dbReference type="RefSeq" id="WP_378933319.1">
    <property type="nucleotide sequence ID" value="NZ_JBHLVO010000006.1"/>
</dbReference>
<evidence type="ECO:0000313" key="12">
    <source>
        <dbReference type="Proteomes" id="UP001589854"/>
    </source>
</evidence>
<organism evidence="11 12">
    <name type="scientific">Metabacillus herbersteinensis</name>
    <dbReference type="NCBI Taxonomy" id="283816"/>
    <lineage>
        <taxon>Bacteria</taxon>
        <taxon>Bacillati</taxon>
        <taxon>Bacillota</taxon>
        <taxon>Bacilli</taxon>
        <taxon>Bacillales</taxon>
        <taxon>Bacillaceae</taxon>
        <taxon>Metabacillus</taxon>
    </lineage>
</organism>
<feature type="transmembrane region" description="Helical" evidence="9">
    <location>
        <begin position="83"/>
        <end position="104"/>
    </location>
</feature>
<evidence type="ECO:0000256" key="3">
    <source>
        <dbReference type="ARBA" id="ARBA00022475"/>
    </source>
</evidence>
<keyword evidence="2" id="KW-0813">Transport</keyword>
<proteinExistence type="inferred from homology"/>
<sequence>MSKALLYIEYSILALCLSIMATITFANVLSRFIFNFSIAFTEEITVNLFVLLTFVGASVGIYKGAHLGFSLIYENFNKVSKTISSILIGAIIVFFFSVITYHGFEIMQSQMDRGQTTPALGWPRWIFSLSIPIGSILCIIRTVETTLISILGIKNESVSNS</sequence>
<evidence type="ECO:0000256" key="9">
    <source>
        <dbReference type="SAM" id="Phobius"/>
    </source>
</evidence>
<comment type="similarity">
    <text evidence="8">Belongs to the TRAP transporter small permease family.</text>
</comment>
<evidence type="ECO:0000256" key="7">
    <source>
        <dbReference type="ARBA" id="ARBA00023136"/>
    </source>
</evidence>
<dbReference type="PANTHER" id="PTHR35011">
    <property type="entry name" value="2,3-DIKETO-L-GULONATE TRAP TRANSPORTER SMALL PERMEASE PROTEIN YIAM"/>
    <property type="match status" value="1"/>
</dbReference>
<evidence type="ECO:0000256" key="2">
    <source>
        <dbReference type="ARBA" id="ARBA00022448"/>
    </source>
</evidence>
<gene>
    <name evidence="11" type="ORF">ACFFIX_09980</name>
</gene>
<name>A0ABV6GFT2_9BACI</name>
<dbReference type="InterPro" id="IPR007387">
    <property type="entry name" value="TRAP_DctQ"/>
</dbReference>
<evidence type="ECO:0000256" key="5">
    <source>
        <dbReference type="ARBA" id="ARBA00022692"/>
    </source>
</evidence>
<dbReference type="EMBL" id="JBHLVO010000006">
    <property type="protein sequence ID" value="MFC0271782.1"/>
    <property type="molecule type" value="Genomic_DNA"/>
</dbReference>